<comment type="pathway">
    <text evidence="3">Carbohydrate degradation; pentose phosphate pathway; D-ribose 5-phosphate from D-ribulose 5-phosphate (non-oxidative stage): step 1/1.</text>
</comment>
<feature type="binding site" evidence="3">
    <location>
        <begin position="80"/>
        <end position="83"/>
    </location>
    <ligand>
        <name>substrate</name>
    </ligand>
</feature>
<reference evidence="4" key="1">
    <citation type="journal article" date="2021" name="PeerJ">
        <title>Extensive microbial diversity within the chicken gut microbiome revealed by metagenomics and culture.</title>
        <authorList>
            <person name="Gilroy R."/>
            <person name="Ravi A."/>
            <person name="Getino M."/>
            <person name="Pursley I."/>
            <person name="Horton D.L."/>
            <person name="Alikhan N.F."/>
            <person name="Baker D."/>
            <person name="Gharbi K."/>
            <person name="Hall N."/>
            <person name="Watson M."/>
            <person name="Adriaenssens E.M."/>
            <person name="Foster-Nyarko E."/>
            <person name="Jarju S."/>
            <person name="Secka A."/>
            <person name="Antonio M."/>
            <person name="Oren A."/>
            <person name="Chaudhuri R.R."/>
            <person name="La Ragione R."/>
            <person name="Hildebrand F."/>
            <person name="Pallen M.J."/>
        </authorList>
    </citation>
    <scope>NUCLEOTIDE SEQUENCE</scope>
    <source>
        <strain evidence="4">CHK193-4272</strain>
    </source>
</reference>
<evidence type="ECO:0000256" key="2">
    <source>
        <dbReference type="ARBA" id="ARBA00023235"/>
    </source>
</evidence>
<dbReference type="SUPFAM" id="SSF75445">
    <property type="entry name" value="D-ribose-5-phosphate isomerase (RpiA), lid domain"/>
    <property type="match status" value="1"/>
</dbReference>
<dbReference type="Gene3D" id="3.30.70.260">
    <property type="match status" value="1"/>
</dbReference>
<dbReference type="EMBL" id="DXIE01000029">
    <property type="protein sequence ID" value="HIV62162.1"/>
    <property type="molecule type" value="Genomic_DNA"/>
</dbReference>
<dbReference type="HAMAP" id="MF_00170">
    <property type="entry name" value="Rib_5P_isom_A"/>
    <property type="match status" value="1"/>
</dbReference>
<sequence length="224" mass="24130">MDKKKIAGDKAAEFVKDGMIVGLGTGSTAYHVVNAVGEMVKNGLKIKAVPTSKATEEQARALGIPLLTIDEVDYIDIDIDGVDEIDPQFNAIKGGGGALYREKVVADISKEVIWIMDESKLVDAIGTFPLAVEIAQYGYKQTMQKMTDFGLKPVLRIRDEKPYITDNGNFIADLQLGAGFDIADVAKKLTGMVGVLEHGLFLNTCKKIVVGTDNGAIIKENPAK</sequence>
<comment type="catalytic activity">
    <reaction evidence="1 3">
        <text>aldehydo-D-ribose 5-phosphate = D-ribulose 5-phosphate</text>
        <dbReference type="Rhea" id="RHEA:14657"/>
        <dbReference type="ChEBI" id="CHEBI:58121"/>
        <dbReference type="ChEBI" id="CHEBI:58273"/>
        <dbReference type="EC" id="5.3.1.6"/>
    </reaction>
</comment>
<reference evidence="4" key="2">
    <citation type="submission" date="2021-04" db="EMBL/GenBank/DDBJ databases">
        <authorList>
            <person name="Gilroy R."/>
        </authorList>
    </citation>
    <scope>NUCLEOTIDE SEQUENCE</scope>
    <source>
        <strain evidence="4">CHK193-4272</strain>
    </source>
</reference>
<dbReference type="GO" id="GO:0004751">
    <property type="term" value="F:ribose-5-phosphate isomerase activity"/>
    <property type="evidence" value="ECO:0007669"/>
    <property type="project" value="UniProtKB-UniRule"/>
</dbReference>
<dbReference type="FunFam" id="3.40.50.1360:FF:000001">
    <property type="entry name" value="Ribose-5-phosphate isomerase A"/>
    <property type="match status" value="1"/>
</dbReference>
<feature type="binding site" evidence="3">
    <location>
        <begin position="25"/>
        <end position="28"/>
    </location>
    <ligand>
        <name>substrate</name>
    </ligand>
</feature>
<comment type="similarity">
    <text evidence="3">Belongs to the ribose 5-phosphate isomerase family.</text>
</comment>
<dbReference type="CDD" id="cd01398">
    <property type="entry name" value="RPI_A"/>
    <property type="match status" value="1"/>
</dbReference>
<dbReference type="GO" id="GO:0009052">
    <property type="term" value="P:pentose-phosphate shunt, non-oxidative branch"/>
    <property type="evidence" value="ECO:0007669"/>
    <property type="project" value="UniProtKB-UniRule"/>
</dbReference>
<protein>
    <recommendedName>
        <fullName evidence="3">Ribose-5-phosphate isomerase A</fullName>
        <ecNumber evidence="3">5.3.1.6</ecNumber>
    </recommendedName>
    <alternativeName>
        <fullName evidence="3">Phosphoriboisomerase A</fullName>
        <shortName evidence="3">PRI</shortName>
    </alternativeName>
</protein>
<dbReference type="InterPro" id="IPR050262">
    <property type="entry name" value="Ribose-5P_isomerase"/>
</dbReference>
<evidence type="ECO:0000313" key="4">
    <source>
        <dbReference type="EMBL" id="HIV62162.1"/>
    </source>
</evidence>
<dbReference type="Gene3D" id="3.40.50.1360">
    <property type="match status" value="1"/>
</dbReference>
<dbReference type="NCBIfam" id="TIGR00021">
    <property type="entry name" value="rpiA"/>
    <property type="match status" value="1"/>
</dbReference>
<dbReference type="SUPFAM" id="SSF100950">
    <property type="entry name" value="NagB/RpiA/CoA transferase-like"/>
    <property type="match status" value="1"/>
</dbReference>
<dbReference type="InterPro" id="IPR020672">
    <property type="entry name" value="Ribose5P_isomerase_typA_subgr"/>
</dbReference>
<dbReference type="NCBIfam" id="NF001924">
    <property type="entry name" value="PRK00702.1"/>
    <property type="match status" value="1"/>
</dbReference>
<organism evidence="4 5">
    <name type="scientific">Candidatus Butyricicoccus avistercoris</name>
    <dbReference type="NCBI Taxonomy" id="2838518"/>
    <lineage>
        <taxon>Bacteria</taxon>
        <taxon>Bacillati</taxon>
        <taxon>Bacillota</taxon>
        <taxon>Clostridia</taxon>
        <taxon>Eubacteriales</taxon>
        <taxon>Butyricicoccaceae</taxon>
        <taxon>Butyricicoccus</taxon>
    </lineage>
</organism>
<dbReference type="Pfam" id="PF06026">
    <property type="entry name" value="Rib_5-P_isom_A"/>
    <property type="match status" value="1"/>
</dbReference>
<name>A0A9D1PHK7_9FIRM</name>
<evidence type="ECO:0000256" key="1">
    <source>
        <dbReference type="ARBA" id="ARBA00001713"/>
    </source>
</evidence>
<accession>A0A9D1PHK7</accession>
<comment type="subunit">
    <text evidence="3">Homodimer.</text>
</comment>
<proteinExistence type="inferred from homology"/>
<feature type="binding site" evidence="3">
    <location>
        <position position="120"/>
    </location>
    <ligand>
        <name>substrate</name>
    </ligand>
</feature>
<evidence type="ECO:0000256" key="3">
    <source>
        <dbReference type="HAMAP-Rule" id="MF_00170"/>
    </source>
</evidence>
<dbReference type="Proteomes" id="UP000886808">
    <property type="component" value="Unassembled WGS sequence"/>
</dbReference>
<comment type="function">
    <text evidence="3">Catalyzes the reversible conversion of ribose-5-phosphate to ribulose 5-phosphate.</text>
</comment>
<dbReference type="PANTHER" id="PTHR43748">
    <property type="entry name" value="RIBOSE-5-PHOSPHATE ISOMERASE 3, CHLOROPLASTIC-RELATED"/>
    <property type="match status" value="1"/>
</dbReference>
<feature type="binding site" evidence="3">
    <location>
        <begin position="93"/>
        <end position="96"/>
    </location>
    <ligand>
        <name>substrate</name>
    </ligand>
</feature>
<feature type="active site" description="Proton acceptor" evidence="3">
    <location>
        <position position="102"/>
    </location>
</feature>
<comment type="caution">
    <text evidence="4">The sequence shown here is derived from an EMBL/GenBank/DDBJ whole genome shotgun (WGS) entry which is preliminary data.</text>
</comment>
<dbReference type="PANTHER" id="PTHR43748:SF3">
    <property type="entry name" value="RIBOSE-5-PHOSPHATE ISOMERASE 3, CHLOROPLASTIC-RELATED"/>
    <property type="match status" value="1"/>
</dbReference>
<gene>
    <name evidence="3 4" type="primary">rpiA</name>
    <name evidence="4" type="ORF">H9746_04840</name>
</gene>
<keyword evidence="2 3" id="KW-0413">Isomerase</keyword>
<evidence type="ECO:0000313" key="5">
    <source>
        <dbReference type="Proteomes" id="UP000886808"/>
    </source>
</evidence>
<dbReference type="AlphaFoldDB" id="A0A9D1PHK7"/>
<dbReference type="InterPro" id="IPR004788">
    <property type="entry name" value="Ribose5P_isomerase_type_A"/>
</dbReference>
<dbReference type="EC" id="5.3.1.6" evidence="3"/>
<dbReference type="InterPro" id="IPR037171">
    <property type="entry name" value="NagB/RpiA_transferase-like"/>
</dbReference>